<keyword evidence="1" id="KW-0560">Oxidoreductase</keyword>
<feature type="domain" description="Pyruvate/ketoisovalerate oxidoreductase catalytic" evidence="3">
    <location>
        <begin position="14"/>
        <end position="203"/>
    </location>
</feature>
<evidence type="ECO:0000256" key="1">
    <source>
        <dbReference type="ARBA" id="ARBA00023002"/>
    </source>
</evidence>
<dbReference type="EMBL" id="UINC01036834">
    <property type="protein sequence ID" value="SVB31409.1"/>
    <property type="molecule type" value="Genomic_DNA"/>
</dbReference>
<sequence length="433" mass="47531">VSERPITLLIAAMGGEGGGVFTDWIVKAAEHAGLLVQSTSIPGVAQRTGATTYYVEIFPVPLADLGGRQPVFSLYPAGGDVDLMIATELLEAARAVRNGYVSPARTTLIASTHRVFTIGERSEMGDGRLDSEQLHGSLEKMSKVSLLEDFSAAASDSGSPINAVLLGALSSTSVLPIEKDSFIAAIEEGGKAVDANLKGFERGNVLGRIDQGPRSDSRNDEVFSPKYDETLSLMENIPLELPDLRGVVKLGIERLMHYQGKKYCETYLKRIASVMELDSSINKSVTTELARQLALWMSYEDVVRVAQLKSSRERMQKIRSEVQATAGMPIKVTEFLKPGIEEFCSFLPRFLAKPILQFCRKHGLVKRLHVGLSLTTTTVSGFTVLWILARMRVLRPMGNRFHEEQELIEAWLEDVRRGFAVSIEIAESVVSLS</sequence>
<dbReference type="GO" id="GO:0016903">
    <property type="term" value="F:oxidoreductase activity, acting on the aldehyde or oxo group of donors"/>
    <property type="evidence" value="ECO:0007669"/>
    <property type="project" value="InterPro"/>
</dbReference>
<evidence type="ECO:0000313" key="5">
    <source>
        <dbReference type="EMBL" id="SVB31409.1"/>
    </source>
</evidence>
<keyword evidence="2" id="KW-1133">Transmembrane helix</keyword>
<feature type="domain" description="DUF6537" evidence="4">
    <location>
        <begin position="245"/>
        <end position="417"/>
    </location>
</feature>
<proteinExistence type="predicted"/>
<dbReference type="SUPFAM" id="SSF53323">
    <property type="entry name" value="Pyruvate-ferredoxin oxidoreductase, PFOR, domain III"/>
    <property type="match status" value="1"/>
</dbReference>
<evidence type="ECO:0000259" key="3">
    <source>
        <dbReference type="Pfam" id="PF01558"/>
    </source>
</evidence>
<feature type="transmembrane region" description="Helical" evidence="2">
    <location>
        <begin position="368"/>
        <end position="389"/>
    </location>
</feature>
<organism evidence="5">
    <name type="scientific">marine metagenome</name>
    <dbReference type="NCBI Taxonomy" id="408172"/>
    <lineage>
        <taxon>unclassified sequences</taxon>
        <taxon>metagenomes</taxon>
        <taxon>ecological metagenomes</taxon>
    </lineage>
</organism>
<evidence type="ECO:0000259" key="4">
    <source>
        <dbReference type="Pfam" id="PF20169"/>
    </source>
</evidence>
<protein>
    <submittedName>
        <fullName evidence="5">Uncharacterized protein</fullName>
    </submittedName>
</protein>
<dbReference type="InterPro" id="IPR052198">
    <property type="entry name" value="IorB_Oxidoreductase"/>
</dbReference>
<dbReference type="InterPro" id="IPR002869">
    <property type="entry name" value="Pyrv_flavodox_OxRed_cen"/>
</dbReference>
<reference evidence="5" key="1">
    <citation type="submission" date="2018-05" db="EMBL/GenBank/DDBJ databases">
        <authorList>
            <person name="Lanie J.A."/>
            <person name="Ng W.-L."/>
            <person name="Kazmierczak K.M."/>
            <person name="Andrzejewski T.M."/>
            <person name="Davidsen T.M."/>
            <person name="Wayne K.J."/>
            <person name="Tettelin H."/>
            <person name="Glass J.I."/>
            <person name="Rusch D."/>
            <person name="Podicherti R."/>
            <person name="Tsui H.-C.T."/>
            <person name="Winkler M.E."/>
        </authorList>
    </citation>
    <scope>NUCLEOTIDE SEQUENCE</scope>
</reference>
<gene>
    <name evidence="5" type="ORF">METZ01_LOCUS184263</name>
</gene>
<feature type="non-terminal residue" evidence="5">
    <location>
        <position position="1"/>
    </location>
</feature>
<dbReference type="Pfam" id="PF01558">
    <property type="entry name" value="POR"/>
    <property type="match status" value="1"/>
</dbReference>
<dbReference type="NCBIfam" id="NF006179">
    <property type="entry name" value="PRK08312.1"/>
    <property type="match status" value="1"/>
</dbReference>
<keyword evidence="2" id="KW-0472">Membrane</keyword>
<dbReference type="Gene3D" id="3.40.920.10">
    <property type="entry name" value="Pyruvate-ferredoxin oxidoreductase, PFOR, domain III"/>
    <property type="match status" value="1"/>
</dbReference>
<dbReference type="PANTHER" id="PTHR43854">
    <property type="entry name" value="INDOLEPYRUVATE OXIDOREDUCTASE SUBUNIT IORB"/>
    <property type="match status" value="1"/>
</dbReference>
<evidence type="ECO:0000256" key="2">
    <source>
        <dbReference type="SAM" id="Phobius"/>
    </source>
</evidence>
<accession>A0A382CZX6</accession>
<dbReference type="Pfam" id="PF20169">
    <property type="entry name" value="DUF6537"/>
    <property type="match status" value="1"/>
</dbReference>
<dbReference type="AlphaFoldDB" id="A0A382CZX6"/>
<feature type="non-terminal residue" evidence="5">
    <location>
        <position position="433"/>
    </location>
</feature>
<keyword evidence="2" id="KW-0812">Transmembrane</keyword>
<dbReference type="InterPro" id="IPR019752">
    <property type="entry name" value="Pyrv/ketoisovalerate_OxRed_cat"/>
</dbReference>
<dbReference type="PANTHER" id="PTHR43854:SF1">
    <property type="entry name" value="INDOLEPYRUVATE OXIDOREDUCTASE SUBUNIT IORB"/>
    <property type="match status" value="1"/>
</dbReference>
<name>A0A382CZX6_9ZZZZ</name>
<dbReference type="InterPro" id="IPR046667">
    <property type="entry name" value="DUF6537"/>
</dbReference>